<gene>
    <name evidence="2" type="ORF">BN2614_LOCUS5</name>
</gene>
<reference evidence="2 3" key="1">
    <citation type="submission" date="2018-10" db="EMBL/GenBank/DDBJ databases">
        <authorList>
            <person name="Ekblom R."/>
            <person name="Jareborg N."/>
        </authorList>
    </citation>
    <scope>NUCLEOTIDE SEQUENCE [LARGE SCALE GENOMIC DNA]</scope>
    <source>
        <tissue evidence="2">Muscle</tissue>
    </source>
</reference>
<comment type="caution">
    <text evidence="2">The sequence shown here is derived from an EMBL/GenBank/DDBJ whole genome shotgun (WGS) entry which is preliminary data.</text>
</comment>
<dbReference type="AlphaFoldDB" id="A0A9X9LNK2"/>
<accession>A0A9X9LNK2</accession>
<dbReference type="Proteomes" id="UP000269945">
    <property type="component" value="Unassembled WGS sequence"/>
</dbReference>
<sequence length="58" mass="6345">MKGVDPERRGGHGWRAGRAAGQWPTGTSECLRTGDVNTVVAGRREPIGPDRLQTKWSE</sequence>
<evidence type="ECO:0000256" key="1">
    <source>
        <dbReference type="SAM" id="MobiDB-lite"/>
    </source>
</evidence>
<evidence type="ECO:0000313" key="3">
    <source>
        <dbReference type="Proteomes" id="UP000269945"/>
    </source>
</evidence>
<keyword evidence="3" id="KW-1185">Reference proteome</keyword>
<evidence type="ECO:0000313" key="2">
    <source>
        <dbReference type="EMBL" id="VCW77700.1"/>
    </source>
</evidence>
<name>A0A9X9LNK2_GULGU</name>
<dbReference type="EMBL" id="CYRY02009221">
    <property type="protein sequence ID" value="VCW77700.1"/>
    <property type="molecule type" value="Genomic_DNA"/>
</dbReference>
<organism evidence="2 3">
    <name type="scientific">Gulo gulo</name>
    <name type="common">Wolverine</name>
    <name type="synonym">Gluton</name>
    <dbReference type="NCBI Taxonomy" id="48420"/>
    <lineage>
        <taxon>Eukaryota</taxon>
        <taxon>Metazoa</taxon>
        <taxon>Chordata</taxon>
        <taxon>Craniata</taxon>
        <taxon>Vertebrata</taxon>
        <taxon>Euteleostomi</taxon>
        <taxon>Mammalia</taxon>
        <taxon>Eutheria</taxon>
        <taxon>Laurasiatheria</taxon>
        <taxon>Carnivora</taxon>
        <taxon>Caniformia</taxon>
        <taxon>Musteloidea</taxon>
        <taxon>Mustelidae</taxon>
        <taxon>Guloninae</taxon>
        <taxon>Gulo</taxon>
    </lineage>
</organism>
<proteinExistence type="predicted"/>
<feature type="region of interest" description="Disordered" evidence="1">
    <location>
        <begin position="1"/>
        <end position="30"/>
    </location>
</feature>
<feature type="compositionally biased region" description="Basic and acidic residues" evidence="1">
    <location>
        <begin position="1"/>
        <end position="10"/>
    </location>
</feature>
<protein>
    <submittedName>
        <fullName evidence="2">Uncharacterized protein</fullName>
    </submittedName>
</protein>